<organism evidence="1 2">
    <name type="scientific">Trichonephila inaurata madagascariensis</name>
    <dbReference type="NCBI Taxonomy" id="2747483"/>
    <lineage>
        <taxon>Eukaryota</taxon>
        <taxon>Metazoa</taxon>
        <taxon>Ecdysozoa</taxon>
        <taxon>Arthropoda</taxon>
        <taxon>Chelicerata</taxon>
        <taxon>Arachnida</taxon>
        <taxon>Araneae</taxon>
        <taxon>Araneomorphae</taxon>
        <taxon>Entelegynae</taxon>
        <taxon>Araneoidea</taxon>
        <taxon>Nephilidae</taxon>
        <taxon>Trichonephila</taxon>
        <taxon>Trichonephila inaurata</taxon>
    </lineage>
</organism>
<accession>A0A8X6XD86</accession>
<dbReference type="AlphaFoldDB" id="A0A8X6XD86"/>
<reference evidence="1" key="1">
    <citation type="submission" date="2020-08" db="EMBL/GenBank/DDBJ databases">
        <title>Multicomponent nature underlies the extraordinary mechanical properties of spider dragline silk.</title>
        <authorList>
            <person name="Kono N."/>
            <person name="Nakamura H."/>
            <person name="Mori M."/>
            <person name="Yoshida Y."/>
            <person name="Ohtoshi R."/>
            <person name="Malay A.D."/>
            <person name="Moran D.A.P."/>
            <person name="Tomita M."/>
            <person name="Numata K."/>
            <person name="Arakawa K."/>
        </authorList>
    </citation>
    <scope>NUCLEOTIDE SEQUENCE</scope>
</reference>
<evidence type="ECO:0000313" key="1">
    <source>
        <dbReference type="EMBL" id="GFY51623.1"/>
    </source>
</evidence>
<sequence length="77" mass="8706">MYGILVTIQVVAVNEQILSAKFEARRPHSHVKEAVSKKKKLTINYLKSSKACRPNPSRSSEDEGCRRIEFTAVMITD</sequence>
<gene>
    <name evidence="1" type="ORF">TNIN_374061</name>
</gene>
<dbReference type="EMBL" id="BMAV01008222">
    <property type="protein sequence ID" value="GFY51623.1"/>
    <property type="molecule type" value="Genomic_DNA"/>
</dbReference>
<name>A0A8X6XD86_9ARAC</name>
<proteinExistence type="predicted"/>
<comment type="caution">
    <text evidence="1">The sequence shown here is derived from an EMBL/GenBank/DDBJ whole genome shotgun (WGS) entry which is preliminary data.</text>
</comment>
<evidence type="ECO:0000313" key="2">
    <source>
        <dbReference type="Proteomes" id="UP000886998"/>
    </source>
</evidence>
<keyword evidence="2" id="KW-1185">Reference proteome</keyword>
<dbReference type="Proteomes" id="UP000886998">
    <property type="component" value="Unassembled WGS sequence"/>
</dbReference>
<protein>
    <submittedName>
        <fullName evidence="1">Uncharacterized protein</fullName>
    </submittedName>
</protein>